<evidence type="ECO:0000313" key="2">
    <source>
        <dbReference type="Proteomes" id="UP001207626"/>
    </source>
</evidence>
<proteinExistence type="predicted"/>
<dbReference type="RefSeq" id="WP_254912274.1">
    <property type="nucleotide sequence ID" value="NZ_JAFFHZ010000001.1"/>
</dbReference>
<keyword evidence="2" id="KW-1185">Reference proteome</keyword>
<reference evidence="1 2" key="1">
    <citation type="submission" date="2022-05" db="EMBL/GenBank/DDBJ databases">
        <title>Genome Sequencing of Bee-Associated Microbes.</title>
        <authorList>
            <person name="Dunlap C."/>
        </authorList>
    </citation>
    <scope>NUCLEOTIDE SEQUENCE [LARGE SCALE GENOMIC DNA]</scope>
    <source>
        <strain evidence="1 2">NRRL NRS-1438</strain>
    </source>
</reference>
<dbReference type="EMBL" id="JAMDLW010000004">
    <property type="protein sequence ID" value="MCY9518977.1"/>
    <property type="molecule type" value="Genomic_DNA"/>
</dbReference>
<sequence>MIPKIHNVQDVVLCNGRDEHLWYQFKAMYMLGNEHIVVLHKGDFNYGFEIIEQDNSSYLQQLSYHRICLLKKKHPTVFHDLQESTITHTAPLRLIAFTYNEFKTDSNYRICISFASDEHPLDAYSFFLQTGADYVHFLKEPRPPDEQNDD</sequence>
<organism evidence="1 2">
    <name type="scientific">Paenibacillus apiarius</name>
    <dbReference type="NCBI Taxonomy" id="46240"/>
    <lineage>
        <taxon>Bacteria</taxon>
        <taxon>Bacillati</taxon>
        <taxon>Bacillota</taxon>
        <taxon>Bacilli</taxon>
        <taxon>Bacillales</taxon>
        <taxon>Paenibacillaceae</taxon>
        <taxon>Paenibacillus</taxon>
    </lineage>
</organism>
<name>A0ABT4DNN9_9BACL</name>
<protein>
    <submittedName>
        <fullName evidence="1">Arylsulfatase regulator</fullName>
    </submittedName>
</protein>
<dbReference type="GeneID" id="77003387"/>
<evidence type="ECO:0000313" key="1">
    <source>
        <dbReference type="EMBL" id="MCY9518977.1"/>
    </source>
</evidence>
<gene>
    <name evidence="1" type="ORF">M5X09_04685</name>
</gene>
<accession>A0ABT4DNN9</accession>
<dbReference type="Proteomes" id="UP001207626">
    <property type="component" value="Unassembled WGS sequence"/>
</dbReference>
<comment type="caution">
    <text evidence="1">The sequence shown here is derived from an EMBL/GenBank/DDBJ whole genome shotgun (WGS) entry which is preliminary data.</text>
</comment>